<evidence type="ECO:0000256" key="4">
    <source>
        <dbReference type="HAMAP-Rule" id="MF_01366"/>
    </source>
</evidence>
<dbReference type="NCBIfam" id="TIGR01077">
    <property type="entry name" value="L13_A_E"/>
    <property type="match status" value="1"/>
</dbReference>
<accession>A0A9Y1BJ75</accession>
<comment type="subunit">
    <text evidence="4">Part of the 50S ribosomal subunit.</text>
</comment>
<dbReference type="InterPro" id="IPR036899">
    <property type="entry name" value="Ribosomal_uL13_sf"/>
</dbReference>
<dbReference type="GO" id="GO:0006412">
    <property type="term" value="P:translation"/>
    <property type="evidence" value="ECO:0007669"/>
    <property type="project" value="UniProtKB-UniRule"/>
</dbReference>
<dbReference type="HAMAP" id="MF_01366">
    <property type="entry name" value="Ribosomal_uL13"/>
    <property type="match status" value="1"/>
</dbReference>
<comment type="function">
    <text evidence="4">This protein is one of the early assembly proteins of the 50S ribosomal subunit, although it is not seen to bind rRNA by itself. It is important during the early stages of 50S assembly.</text>
</comment>
<evidence type="ECO:0000256" key="2">
    <source>
        <dbReference type="ARBA" id="ARBA00022980"/>
    </source>
</evidence>
<protein>
    <recommendedName>
        <fullName evidence="4">Large ribosomal subunit protein uL13</fullName>
    </recommendedName>
</protein>
<keyword evidence="3 4" id="KW-0687">Ribonucleoprotein</keyword>
<dbReference type="SUPFAM" id="SSF52161">
    <property type="entry name" value="Ribosomal protein L13"/>
    <property type="match status" value="1"/>
</dbReference>
<dbReference type="Proteomes" id="UP001201020">
    <property type="component" value="Chromosome"/>
</dbReference>
<dbReference type="InterPro" id="IPR005823">
    <property type="entry name" value="Ribosomal_uL13_bac-type"/>
</dbReference>
<dbReference type="InterPro" id="IPR005755">
    <property type="entry name" value="Ribosomal_uL13_euk/arc"/>
</dbReference>
<dbReference type="PIRSF" id="PIRSF002181">
    <property type="entry name" value="Ribosomal_L13"/>
    <property type="match status" value="1"/>
</dbReference>
<dbReference type="EMBL" id="CP084166">
    <property type="protein sequence ID" value="UJG39846.1"/>
    <property type="molecule type" value="Genomic_DNA"/>
</dbReference>
<dbReference type="GO" id="GO:0017148">
    <property type="term" value="P:negative regulation of translation"/>
    <property type="evidence" value="ECO:0007669"/>
    <property type="project" value="TreeGrafter"/>
</dbReference>
<dbReference type="NCBIfam" id="NF005004">
    <property type="entry name" value="PRK06394.1"/>
    <property type="match status" value="1"/>
</dbReference>
<evidence type="ECO:0000256" key="3">
    <source>
        <dbReference type="ARBA" id="ARBA00023274"/>
    </source>
</evidence>
<proteinExistence type="inferred from homology"/>
<dbReference type="Gene3D" id="3.90.1180.10">
    <property type="entry name" value="Ribosomal protein L13"/>
    <property type="match status" value="1"/>
</dbReference>
<name>A0A9Y1BJ75_9ARCH</name>
<dbReference type="GO" id="GO:0022625">
    <property type="term" value="C:cytosolic large ribosomal subunit"/>
    <property type="evidence" value="ECO:0007669"/>
    <property type="project" value="UniProtKB-UniRule"/>
</dbReference>
<reference evidence="5" key="1">
    <citation type="journal article" date="2022" name="Nat. Microbiol.">
        <title>Unique mobile elements and scalable gene flow at the prokaryote-eukaryote boundary revealed by circularized Asgard archaea genomes.</title>
        <authorList>
            <person name="Wu F."/>
            <person name="Speth D.R."/>
            <person name="Philosof A."/>
            <person name="Cremiere A."/>
            <person name="Narayanan A."/>
            <person name="Barco R.A."/>
            <person name="Connon S.A."/>
            <person name="Amend J.P."/>
            <person name="Antoshechkin I.A."/>
            <person name="Orphan V.J."/>
        </authorList>
    </citation>
    <scope>NUCLEOTIDE SEQUENCE</scope>
    <source>
        <strain evidence="5">PM71</strain>
    </source>
</reference>
<dbReference type="CDD" id="cd00392">
    <property type="entry name" value="Ribosomal_L13"/>
    <property type="match status" value="1"/>
</dbReference>
<dbReference type="PANTHER" id="PTHR11545">
    <property type="entry name" value="RIBOSOMAL PROTEIN L13"/>
    <property type="match status" value="1"/>
</dbReference>
<dbReference type="AlphaFoldDB" id="A0A9Y1BJ75"/>
<comment type="similarity">
    <text evidence="1 4">Belongs to the universal ribosomal protein uL13 family.</text>
</comment>
<dbReference type="InterPro" id="IPR005822">
    <property type="entry name" value="Ribosomal_uL13"/>
</dbReference>
<dbReference type="Pfam" id="PF00572">
    <property type="entry name" value="Ribosomal_L13"/>
    <property type="match status" value="1"/>
</dbReference>
<gene>
    <name evidence="4" type="primary">rpl13</name>
    <name evidence="5" type="ORF">K9W45_08250</name>
</gene>
<organism evidence="5">
    <name type="scientific">Candidatus Heimdallarchaeum aukensis</name>
    <dbReference type="NCBI Taxonomy" id="2876573"/>
    <lineage>
        <taxon>Archaea</taxon>
        <taxon>Promethearchaeati</taxon>
        <taxon>Candidatus Heimdallarchaeota</taxon>
        <taxon>Candidatus Heimdallarchaeia (ex Rinke et al. 2021) (nom. nud.)</taxon>
        <taxon>Candidatus Heimdallarchaeales</taxon>
        <taxon>Candidatus Heimdallarchaeaceae</taxon>
        <taxon>Candidatus Heimdallarchaeum</taxon>
    </lineage>
</organism>
<keyword evidence="2 4" id="KW-0689">Ribosomal protein</keyword>
<sequence length="155" mass="17643">MQKQKEKIRKIIQKKVIIDAENAILGRLSSEVAKLLLEGNKVDIINCEKAIISGKKASILKETLDMHKKHTLSNPRRGPFHPKRPDRIVRRTVRGMLPMKKPKGRSAYHRLLAHIGIPENVKAEDIIRPKYADGSKLTCQYITVGELCKEFGWGK</sequence>
<evidence type="ECO:0000313" key="5">
    <source>
        <dbReference type="EMBL" id="UJG39846.1"/>
    </source>
</evidence>
<dbReference type="GO" id="GO:0003735">
    <property type="term" value="F:structural constituent of ribosome"/>
    <property type="evidence" value="ECO:0007669"/>
    <property type="project" value="UniProtKB-UniRule"/>
</dbReference>
<evidence type="ECO:0000256" key="1">
    <source>
        <dbReference type="ARBA" id="ARBA00006227"/>
    </source>
</evidence>
<dbReference type="PANTHER" id="PTHR11545:SF3">
    <property type="entry name" value="LARGE RIBOSOMAL SUBUNIT PROTEIN UL13"/>
    <property type="match status" value="1"/>
</dbReference>
<dbReference type="GO" id="GO:0003729">
    <property type="term" value="F:mRNA binding"/>
    <property type="evidence" value="ECO:0007669"/>
    <property type="project" value="TreeGrafter"/>
</dbReference>